<feature type="compositionally biased region" description="Polar residues" evidence="1">
    <location>
        <begin position="251"/>
        <end position="275"/>
    </location>
</feature>
<dbReference type="GO" id="GO:0005543">
    <property type="term" value="F:phospholipid binding"/>
    <property type="evidence" value="ECO:0007669"/>
    <property type="project" value="TreeGrafter"/>
</dbReference>
<feature type="region of interest" description="Disordered" evidence="1">
    <location>
        <begin position="158"/>
        <end position="179"/>
    </location>
</feature>
<feature type="compositionally biased region" description="Basic residues" evidence="1">
    <location>
        <begin position="53"/>
        <end position="62"/>
    </location>
</feature>
<protein>
    <submittedName>
        <fullName evidence="3">MTSS I-BAR domain containing 2a</fullName>
    </submittedName>
</protein>
<accession>A0A667XSH6</accession>
<feature type="region of interest" description="Disordered" evidence="1">
    <location>
        <begin position="420"/>
        <end position="498"/>
    </location>
</feature>
<dbReference type="GO" id="GO:0003779">
    <property type="term" value="F:actin binding"/>
    <property type="evidence" value="ECO:0007669"/>
    <property type="project" value="InterPro"/>
</dbReference>
<keyword evidence="4" id="KW-1185">Reference proteome</keyword>
<gene>
    <name evidence="3" type="primary">MTSS2</name>
    <name evidence="3" type="synonym">mtss1la</name>
</gene>
<proteinExistence type="predicted"/>
<dbReference type="InterPro" id="IPR027267">
    <property type="entry name" value="AH/BAR_dom_sf"/>
</dbReference>
<evidence type="ECO:0000259" key="2">
    <source>
        <dbReference type="PROSITE" id="PS51338"/>
    </source>
</evidence>
<reference evidence="3" key="3">
    <citation type="submission" date="2025-09" db="UniProtKB">
        <authorList>
            <consortium name="Ensembl"/>
        </authorList>
    </citation>
    <scope>IDENTIFICATION</scope>
</reference>
<dbReference type="Proteomes" id="UP000472263">
    <property type="component" value="Chromosome 6"/>
</dbReference>
<organism evidence="3 4">
    <name type="scientific">Myripristis murdjan</name>
    <name type="common">pinecone soldierfish</name>
    <dbReference type="NCBI Taxonomy" id="586833"/>
    <lineage>
        <taxon>Eukaryota</taxon>
        <taxon>Metazoa</taxon>
        <taxon>Chordata</taxon>
        <taxon>Craniata</taxon>
        <taxon>Vertebrata</taxon>
        <taxon>Euteleostomi</taxon>
        <taxon>Actinopterygii</taxon>
        <taxon>Neopterygii</taxon>
        <taxon>Teleostei</taxon>
        <taxon>Neoteleostei</taxon>
        <taxon>Acanthomorphata</taxon>
        <taxon>Holocentriformes</taxon>
        <taxon>Holocentridae</taxon>
        <taxon>Myripristis</taxon>
    </lineage>
</organism>
<feature type="compositionally biased region" description="Polar residues" evidence="1">
    <location>
        <begin position="455"/>
        <end position="471"/>
    </location>
</feature>
<name>A0A667XSH6_9TELE</name>
<evidence type="ECO:0000256" key="1">
    <source>
        <dbReference type="SAM" id="MobiDB-lite"/>
    </source>
</evidence>
<feature type="region of interest" description="Disordered" evidence="1">
    <location>
        <begin position="200"/>
        <end position="310"/>
    </location>
</feature>
<feature type="compositionally biased region" description="Basic and acidic residues" evidence="1">
    <location>
        <begin position="277"/>
        <end position="289"/>
    </location>
</feature>
<dbReference type="GO" id="GO:0030031">
    <property type="term" value="P:cell projection assembly"/>
    <property type="evidence" value="ECO:0007669"/>
    <property type="project" value="TreeGrafter"/>
</dbReference>
<dbReference type="GO" id="GO:0015629">
    <property type="term" value="C:actin cytoskeleton"/>
    <property type="evidence" value="ECO:0007669"/>
    <property type="project" value="TreeGrafter"/>
</dbReference>
<dbReference type="GO" id="GO:0009898">
    <property type="term" value="C:cytoplasmic side of plasma membrane"/>
    <property type="evidence" value="ECO:0007669"/>
    <property type="project" value="TreeGrafter"/>
</dbReference>
<feature type="compositionally biased region" description="Polar residues" evidence="1">
    <location>
        <begin position="203"/>
        <end position="222"/>
    </location>
</feature>
<evidence type="ECO:0000313" key="4">
    <source>
        <dbReference type="Proteomes" id="UP000472263"/>
    </source>
</evidence>
<dbReference type="InterPro" id="IPR013606">
    <property type="entry name" value="I-BAR_dom"/>
</dbReference>
<dbReference type="PROSITE" id="PS51338">
    <property type="entry name" value="IMD"/>
    <property type="match status" value="1"/>
</dbReference>
<dbReference type="Ensembl" id="ENSMMDT00005017753.1">
    <property type="protein sequence ID" value="ENSMMDP00005017318.1"/>
    <property type="gene ID" value="ENSMMDG00005008660.1"/>
</dbReference>
<dbReference type="GeneTree" id="ENSGT00950000183156"/>
<reference evidence="3" key="2">
    <citation type="submission" date="2025-08" db="UniProtKB">
        <authorList>
            <consortium name="Ensembl"/>
        </authorList>
    </citation>
    <scope>IDENTIFICATION</scope>
</reference>
<feature type="region of interest" description="Disordered" evidence="1">
    <location>
        <begin position="342"/>
        <end position="373"/>
    </location>
</feature>
<dbReference type="GO" id="GO:0007009">
    <property type="term" value="P:plasma membrane organization"/>
    <property type="evidence" value="ECO:0007669"/>
    <property type="project" value="InterPro"/>
</dbReference>
<feature type="domain" description="IMD" evidence="2">
    <location>
        <begin position="1"/>
        <end position="156"/>
    </location>
</feature>
<dbReference type="Pfam" id="PF08397">
    <property type="entry name" value="IMD"/>
    <property type="match status" value="1"/>
</dbReference>
<feature type="region of interest" description="Disordered" evidence="1">
    <location>
        <begin position="584"/>
        <end position="604"/>
    </location>
</feature>
<dbReference type="PANTHER" id="PTHR15708">
    <property type="entry name" value="ACTIN BUNDLING/MISSING IN METASTASIS-RELATED"/>
    <property type="match status" value="1"/>
</dbReference>
<dbReference type="Gene3D" id="1.20.1270.60">
    <property type="entry name" value="Arfaptin homology (AH) domain/BAR domain"/>
    <property type="match status" value="1"/>
</dbReference>
<feature type="compositionally biased region" description="Basic and acidic residues" evidence="1">
    <location>
        <begin position="30"/>
        <end position="49"/>
    </location>
</feature>
<dbReference type="PANTHER" id="PTHR15708:SF8">
    <property type="entry name" value="PROTEIN MTSS 2"/>
    <property type="match status" value="1"/>
</dbReference>
<reference evidence="3" key="1">
    <citation type="submission" date="2019-06" db="EMBL/GenBank/DDBJ databases">
        <authorList>
            <consortium name="Wellcome Sanger Institute Data Sharing"/>
        </authorList>
    </citation>
    <scope>NUCLEOTIDE SEQUENCE [LARGE SCALE GENOMIC DNA]</scope>
</reference>
<dbReference type="SUPFAM" id="SSF103657">
    <property type="entry name" value="BAR/IMD domain-like"/>
    <property type="match status" value="1"/>
</dbReference>
<feature type="region of interest" description="Disordered" evidence="1">
    <location>
        <begin position="30"/>
        <end position="64"/>
    </location>
</feature>
<feature type="compositionally biased region" description="Low complexity" evidence="1">
    <location>
        <begin position="233"/>
        <end position="250"/>
    </location>
</feature>
<dbReference type="AlphaFoldDB" id="A0A667XSH6"/>
<dbReference type="InterPro" id="IPR030127">
    <property type="entry name" value="MTSS1/MTSS2"/>
</dbReference>
<evidence type="ECO:0000313" key="3">
    <source>
        <dbReference type="Ensembl" id="ENSMMDP00005017318.1"/>
    </source>
</evidence>
<sequence>MCYSALMEGLVTPLQDRIEEWKKTANQLDKDHAKEYKRSRQEIKRKSSDTMKLQKKARKGRGNLRPQLDSAMQDVSDLYLLMEETERQAVRRALLEERGRYCTFINLLSPVVNGEIAMLGEVTHLQAIVDDLTVLTEDPHKLPPASEQVIRDLKGSDYSWSYQTPPSSPSSTGSRKSSMCRYTPSHTFLHLLQMPSAGAHRLSSVSSHDSGFISQDANTHSKPPSPMPSDITSQKSTSSASSEASETCQSVSECSSPTADWAKSSSYEPSLATTLQRRRESLDRMREQEAPPSPQGYSGMHPDDPHRSRIAPGAIAAKHGEPLSPAASTLAMVLTRGLSMEQQKSSRDSLQYSSGYSTQTNTPSCSEDTIPSQGSDYECYSLNGDADSEGQADFDKSSTIPRHSNIAQNYRRMIQTKRPASTAGLPAGKTPQGTTNGAGGGGSGAIASGTATIRRTPSSKTGVRRTPSTSGPIPIRPPIVPVKTPTVPDSPGYSPAQQCSGSEEFLYGDDMTTGDYMRASPKRLSLPDTAWGSDRTVYAEQPPGMAAHAPEEDPLLAANRHSLVEKIGELAASAHALGEGQFPFPSSLPGDQVQSGRSVPLEPPSAALGDVDVLVSIRRGVRLRKAVTDDRSAPRILR</sequence>
<feature type="compositionally biased region" description="Low complexity" evidence="1">
    <location>
        <begin position="159"/>
        <end position="177"/>
    </location>
</feature>